<feature type="compositionally biased region" description="Polar residues" evidence="2">
    <location>
        <begin position="939"/>
        <end position="955"/>
    </location>
</feature>
<feature type="region of interest" description="Disordered" evidence="2">
    <location>
        <begin position="923"/>
        <end position="975"/>
    </location>
</feature>
<dbReference type="PANTHER" id="PTHR15347:SF1">
    <property type="entry name" value="SPERM-ASSOCIATED ANTIGEN 5"/>
    <property type="match status" value="1"/>
</dbReference>
<organism evidence="3 4">
    <name type="scientific">Saccoglossus kowalevskii</name>
    <name type="common">Acorn worm</name>
    <dbReference type="NCBI Taxonomy" id="10224"/>
    <lineage>
        <taxon>Eukaryota</taxon>
        <taxon>Metazoa</taxon>
        <taxon>Hemichordata</taxon>
        <taxon>Enteropneusta</taxon>
        <taxon>Harrimaniidae</taxon>
        <taxon>Saccoglossus</taxon>
    </lineage>
</organism>
<dbReference type="Proteomes" id="UP000694865">
    <property type="component" value="Unplaced"/>
</dbReference>
<dbReference type="GeneID" id="100377127"/>
<keyword evidence="1" id="KW-0175">Coiled coil</keyword>
<dbReference type="InterPro" id="IPR028728">
    <property type="entry name" value="Astrin"/>
</dbReference>
<sequence>MFPSTNKVPFLTTRTPKRCPFGFIDGNQIRSVERPTKQPTEVPKSQTPLPDTLSLVISTPKVELPKPIVSVCEESAVEAGALTDSQYLTNKCDWPDKMPSDVEISLYVKNIIENALKTLQDEQIGRLADVVLSSEKCDSATNKCSELTNGNHQVLQNTSYCTSSLRVTSEDSGACTTSVGPTSSLRVDKVTRKDCGTCTTPLAAPILCDAESNTQTQAEFYEASSSTMTTPTLRRDIDQGCSPIKPDMIDSASSPQAPPSSSISTMTTPKKHFNIETMDFAMYTSLGPTLVDASTDTSPVASREIETMVTPKSVVSVAASPIPIDKKDVCLGMTPMRGVDEETSITPACTPINSETMTTPLVVPPVFSMDDYTAGKSNKLLDNLESTTIRNELLRKENNELKKAKSSLSVDLTCIKVELSEQMDKIRKVKEETRNEMQKEIDTILAQNGDQMNEIGKLSSVITQKNEEIAALEEQQKTDKRLYQEEIHNFQIDLKTIYKQHKDEISALKLDNALLHHYKEACKKIDLLEEEVDKHVRHAQVLERKKALMTTKKSELATLTEHLKKQATIIEQNNVYLCEKDASLRMREENVSEREKKVFVAESETRELQKEALEAIKAKKSLQLQYEDLMLQLHESTAQIADIVSDVNNYKEEILTLTLELEKSHKENSELKEENQKVLLEGEVIEGALKLQEEEIIKQKKRAEDAENKMVVLNGEIEKECRQAFDDLNSMMDRINVLKKENEQKDAVIRKQADEIQQNSHFKVLCSTLEEQLQNIQSQFAENKDFMEQEHRTIAESLQETEDNLKVEHLELSQKNVLLEEKLEECRQLKDTVEKIGSELDECQTELDNTKAQAQWMIYKRSYEISAASQVVVALREDIYSMLEFLRGKLGTSQDEVSKNSKHQDQPQGSVSSLVSSVLNAVRSNNDISTGDPDKRPTLSGSDSSAFHTIQSTPDQPADCSTDPENTAESAKKQDATLGDQLVGIRDMLTDVCRLVQVLESAGCNTIKELKETTALLTSNMERLKERYNFDIELVKDQLRESESREKKMQHDLKNKRSELFEKEQALDYANKKIAELAANLSRFPDQQSHIQVQRLKLSILEKDEYYQAQSTTATRHATTLRENWKRAEAEIFKLDEMIEVVRKTLEQESDVVQRFPKLIELAQYVEGKDS</sequence>
<protein>
    <submittedName>
        <fullName evidence="4">Myosin heavy chain, non-muscle-like</fullName>
    </submittedName>
</protein>
<evidence type="ECO:0000256" key="2">
    <source>
        <dbReference type="SAM" id="MobiDB-lite"/>
    </source>
</evidence>
<feature type="coiled-coil region" evidence="1">
    <location>
        <begin position="384"/>
        <end position="482"/>
    </location>
</feature>
<evidence type="ECO:0000256" key="1">
    <source>
        <dbReference type="SAM" id="Coils"/>
    </source>
</evidence>
<feature type="coiled-coil region" evidence="1">
    <location>
        <begin position="619"/>
        <end position="723"/>
    </location>
</feature>
<reference evidence="4" key="1">
    <citation type="submission" date="2025-08" db="UniProtKB">
        <authorList>
            <consortium name="RefSeq"/>
        </authorList>
    </citation>
    <scope>IDENTIFICATION</scope>
    <source>
        <tissue evidence="4">Testes</tissue>
    </source>
</reference>
<feature type="coiled-coil region" evidence="1">
    <location>
        <begin position="1007"/>
        <end position="1059"/>
    </location>
</feature>
<feature type="coiled-coil region" evidence="1">
    <location>
        <begin position="784"/>
        <end position="853"/>
    </location>
</feature>
<dbReference type="RefSeq" id="XP_002736015.2">
    <property type="nucleotide sequence ID" value="XM_002735969.2"/>
</dbReference>
<gene>
    <name evidence="4" type="primary">LOC100377127</name>
</gene>
<name>A0ABM0GRY4_SACKO</name>
<keyword evidence="3" id="KW-1185">Reference proteome</keyword>
<proteinExistence type="predicted"/>
<dbReference type="PANTHER" id="PTHR15347">
    <property type="entry name" value="SPERM-ASSOCIATED ANTIGEN 5"/>
    <property type="match status" value="1"/>
</dbReference>
<evidence type="ECO:0000313" key="4">
    <source>
        <dbReference type="RefSeq" id="XP_002736015.2"/>
    </source>
</evidence>
<accession>A0ABM0GRY4</accession>
<evidence type="ECO:0000313" key="3">
    <source>
        <dbReference type="Proteomes" id="UP000694865"/>
    </source>
</evidence>
<feature type="coiled-coil region" evidence="1">
    <location>
        <begin position="518"/>
        <end position="545"/>
    </location>
</feature>